<dbReference type="OrthoDB" id="2801388at2759"/>
<keyword evidence="2" id="KW-1185">Reference proteome</keyword>
<reference evidence="1 2" key="1">
    <citation type="journal article" date="2015" name="Sci. Rep.">
        <title>Chromosome-level genome map provides insights into diverse defense mechanisms in the medicinal fungus Ganoderma sinense.</title>
        <authorList>
            <person name="Zhu Y."/>
            <person name="Xu J."/>
            <person name="Sun C."/>
            <person name="Zhou S."/>
            <person name="Xu H."/>
            <person name="Nelson D.R."/>
            <person name="Qian J."/>
            <person name="Song J."/>
            <person name="Luo H."/>
            <person name="Xiang L."/>
            <person name="Li Y."/>
            <person name="Xu Z."/>
            <person name="Ji A."/>
            <person name="Wang L."/>
            <person name="Lu S."/>
            <person name="Hayward A."/>
            <person name="Sun W."/>
            <person name="Li X."/>
            <person name="Schwartz D.C."/>
            <person name="Wang Y."/>
            <person name="Chen S."/>
        </authorList>
    </citation>
    <scope>NUCLEOTIDE SEQUENCE [LARGE SCALE GENOMIC DNA]</scope>
    <source>
        <strain evidence="1 2">ZZ0214-1</strain>
    </source>
</reference>
<comment type="caution">
    <text evidence="1">The sequence shown here is derived from an EMBL/GenBank/DDBJ whole genome shotgun (WGS) entry which is preliminary data.</text>
</comment>
<evidence type="ECO:0000313" key="1">
    <source>
        <dbReference type="EMBL" id="PIL25381.1"/>
    </source>
</evidence>
<accession>A0A2G8RV49</accession>
<organism evidence="1 2">
    <name type="scientific">Ganoderma sinense ZZ0214-1</name>
    <dbReference type="NCBI Taxonomy" id="1077348"/>
    <lineage>
        <taxon>Eukaryota</taxon>
        <taxon>Fungi</taxon>
        <taxon>Dikarya</taxon>
        <taxon>Basidiomycota</taxon>
        <taxon>Agaricomycotina</taxon>
        <taxon>Agaricomycetes</taxon>
        <taxon>Polyporales</taxon>
        <taxon>Polyporaceae</taxon>
        <taxon>Ganoderma</taxon>
    </lineage>
</organism>
<proteinExistence type="predicted"/>
<dbReference type="AlphaFoldDB" id="A0A2G8RV49"/>
<protein>
    <submittedName>
        <fullName evidence="1">Uncharacterized protein</fullName>
    </submittedName>
</protein>
<evidence type="ECO:0000313" key="2">
    <source>
        <dbReference type="Proteomes" id="UP000230002"/>
    </source>
</evidence>
<gene>
    <name evidence="1" type="ORF">GSI_13271</name>
</gene>
<dbReference type="Proteomes" id="UP000230002">
    <property type="component" value="Unassembled WGS sequence"/>
</dbReference>
<dbReference type="EMBL" id="AYKW01000056">
    <property type="protein sequence ID" value="PIL25381.1"/>
    <property type="molecule type" value="Genomic_DNA"/>
</dbReference>
<sequence length="77" mass="8703">MPPRGASGAPSFDPIADSRSIIGFFEDLDFCLEQAGINDDAEKKGHAVRYVPDLEKTIWRAFPEYADDDSTYEDFKR</sequence>
<name>A0A2G8RV49_9APHY</name>